<name>A0A077P1E7_XENBV</name>
<dbReference type="PANTHER" id="PTHR34597:SF3">
    <property type="entry name" value="OUTER MEMBRANE TRANSPORTER CDIB"/>
    <property type="match status" value="1"/>
</dbReference>
<dbReference type="InterPro" id="IPR051544">
    <property type="entry name" value="TPS_OM_transporter"/>
</dbReference>
<organism evidence="2 3">
    <name type="scientific">Xenorhabdus bovienii str. kraussei Quebec</name>
    <dbReference type="NCBI Taxonomy" id="1398203"/>
    <lineage>
        <taxon>Bacteria</taxon>
        <taxon>Pseudomonadati</taxon>
        <taxon>Pseudomonadota</taxon>
        <taxon>Gammaproteobacteria</taxon>
        <taxon>Enterobacterales</taxon>
        <taxon>Morganellaceae</taxon>
        <taxon>Xenorhabdus</taxon>
    </lineage>
</organism>
<dbReference type="GO" id="GO:0008320">
    <property type="term" value="F:protein transmembrane transporter activity"/>
    <property type="evidence" value="ECO:0007669"/>
    <property type="project" value="TreeGrafter"/>
</dbReference>
<dbReference type="PANTHER" id="PTHR34597">
    <property type="entry name" value="SLR1661 PROTEIN"/>
    <property type="match status" value="1"/>
</dbReference>
<dbReference type="EMBL" id="CBSY010000003">
    <property type="protein sequence ID" value="CDH18150.1"/>
    <property type="molecule type" value="Genomic_DNA"/>
</dbReference>
<dbReference type="GO" id="GO:0098046">
    <property type="term" value="C:type V protein secretion system complex"/>
    <property type="evidence" value="ECO:0007669"/>
    <property type="project" value="TreeGrafter"/>
</dbReference>
<gene>
    <name evidence="2" type="ORF">XBKQ1_1000003</name>
</gene>
<accession>A0A077P1E7</accession>
<dbReference type="AlphaFoldDB" id="A0A077P1E7"/>
<evidence type="ECO:0000313" key="2">
    <source>
        <dbReference type="EMBL" id="CDH18150.1"/>
    </source>
</evidence>
<dbReference type="InterPro" id="IPR005565">
    <property type="entry name" value="Hemolysn_activator_HlyB_C"/>
</dbReference>
<dbReference type="GO" id="GO:0046819">
    <property type="term" value="P:protein secretion by the type V secretion system"/>
    <property type="evidence" value="ECO:0007669"/>
    <property type="project" value="TreeGrafter"/>
</dbReference>
<dbReference type="HOGENOM" id="CLU_064261_1_0_6"/>
<dbReference type="Gene3D" id="2.40.160.50">
    <property type="entry name" value="membrane protein fhac: a member of the omp85/tpsb transporter family"/>
    <property type="match status" value="1"/>
</dbReference>
<evidence type="ECO:0000313" key="3">
    <source>
        <dbReference type="Proteomes" id="UP000028500"/>
    </source>
</evidence>
<dbReference type="Pfam" id="PF03865">
    <property type="entry name" value="ShlB"/>
    <property type="match status" value="1"/>
</dbReference>
<feature type="domain" description="Haemolysin activator HlyB C-terminal" evidence="1">
    <location>
        <begin position="23"/>
        <end position="261"/>
    </location>
</feature>
<sequence>MEAASQFIVLSTITKVQIISLINLPYGYWLLSYQNSLNKSFQYISINSKDQRYTGEGQSNNLKATSMLYRDGKQKISLNVGFTHRKTENSIGDVKLSLNSPTLSTLNIGLNYSSTLLGGYFTFNPTLTKGLDIFGATKDDNLKDTQKSKFYKISSSSSYFKPITNNIYYLTSVYGQYSPNNLYASERLSLGGQYSIRGFKEQNLVGNLGGYWRNEINWKIVQISKLGELSLKSSLDTGWIKKEEKRSSDGGKLTGTSLGLSLNNTISNHSFTIGKPLNYPNYLNYLNYLKPDNWVVYWSTSFNF</sequence>
<evidence type="ECO:0000259" key="1">
    <source>
        <dbReference type="Pfam" id="PF03865"/>
    </source>
</evidence>
<dbReference type="Proteomes" id="UP000028500">
    <property type="component" value="Unassembled WGS sequence"/>
</dbReference>
<keyword evidence="3" id="KW-1185">Reference proteome</keyword>
<reference evidence="2" key="1">
    <citation type="submission" date="2013-07" db="EMBL/GenBank/DDBJ databases">
        <title>Sub-species coevolution in mutualistic symbiosis.</title>
        <authorList>
            <person name="Murfin K."/>
            <person name="Klassen J."/>
            <person name="Lee M."/>
            <person name="Forst S."/>
            <person name="Stock P."/>
            <person name="Goodrich-Blair H."/>
        </authorList>
    </citation>
    <scope>NUCLEOTIDE SEQUENCE [LARGE SCALE GENOMIC DNA]</scope>
    <source>
        <strain evidence="2">Kraussei Quebec</strain>
    </source>
</reference>
<dbReference type="RefSeq" id="WP_071824372.1">
    <property type="nucleotide sequence ID" value="NZ_CAWLZI010000096.1"/>
</dbReference>
<protein>
    <submittedName>
        <fullName evidence="2">TpsB protein</fullName>
    </submittedName>
</protein>
<proteinExistence type="predicted"/>
<comment type="caution">
    <text evidence="2">The sequence shown here is derived from an EMBL/GenBank/DDBJ whole genome shotgun (WGS) entry which is preliminary data.</text>
</comment>